<evidence type="ECO:0000259" key="3">
    <source>
        <dbReference type="Pfam" id="PF03968"/>
    </source>
</evidence>
<dbReference type="PANTHER" id="PTHR36504">
    <property type="entry name" value="LIPOPOLYSACCHARIDE EXPORT SYSTEM PROTEIN LPTA"/>
    <property type="match status" value="1"/>
</dbReference>
<keyword evidence="1 2" id="KW-0732">Signal</keyword>
<dbReference type="Pfam" id="PF03968">
    <property type="entry name" value="LptD_N"/>
    <property type="match status" value="1"/>
</dbReference>
<feature type="domain" description="Organic solvent tolerance-like N-terminal" evidence="3">
    <location>
        <begin position="53"/>
        <end position="145"/>
    </location>
</feature>
<reference evidence="4" key="1">
    <citation type="submission" date="2022-07" db="EMBL/GenBank/DDBJ databases">
        <title>Parvularcula maris sp. nov., an algicidal bacterium isolated from seawater.</title>
        <authorList>
            <person name="Li F."/>
        </authorList>
    </citation>
    <scope>NUCLEOTIDE SEQUENCE</scope>
    <source>
        <strain evidence="4">BGMRC 0090</strain>
    </source>
</reference>
<accession>A0A9X2LC64</accession>
<dbReference type="RefSeq" id="WP_256619717.1">
    <property type="nucleotide sequence ID" value="NZ_JANIBC010000008.1"/>
</dbReference>
<evidence type="ECO:0000313" key="5">
    <source>
        <dbReference type="Proteomes" id="UP001142610"/>
    </source>
</evidence>
<proteinExistence type="predicted"/>
<dbReference type="AlphaFoldDB" id="A0A9X2LC64"/>
<name>A0A9X2LC64_9PROT</name>
<feature type="signal peptide" evidence="2">
    <location>
        <begin position="1"/>
        <end position="20"/>
    </location>
</feature>
<sequence>MRRALIGLAALGFLPAAAFAQTEGTRVTFDPDAETTFDADRVEIVQGTGGGSQLNADGNVLISQPGVILTSDSMMVFQAAGSDELQRLVATGRVRYASVSGDAIAGDAAEYIAAEQTLTVSGNVVLLQDGQVATGSRLIYNVETGEMSLTAEPGSRVKGLLPQRASR</sequence>
<gene>
    <name evidence="4" type="ORF">NOG11_10530</name>
</gene>
<evidence type="ECO:0000256" key="2">
    <source>
        <dbReference type="SAM" id="SignalP"/>
    </source>
</evidence>
<dbReference type="GO" id="GO:0009279">
    <property type="term" value="C:cell outer membrane"/>
    <property type="evidence" value="ECO:0007669"/>
    <property type="project" value="TreeGrafter"/>
</dbReference>
<comment type="caution">
    <text evidence="4">The sequence shown here is derived from an EMBL/GenBank/DDBJ whole genome shotgun (WGS) entry which is preliminary data.</text>
</comment>
<protein>
    <recommendedName>
        <fullName evidence="3">Organic solvent tolerance-like N-terminal domain-containing protein</fullName>
    </recommendedName>
</protein>
<dbReference type="PANTHER" id="PTHR36504:SF1">
    <property type="entry name" value="LIPOPOLYSACCHARIDE EXPORT SYSTEM PROTEIN LPTA"/>
    <property type="match status" value="1"/>
</dbReference>
<dbReference type="InterPro" id="IPR052037">
    <property type="entry name" value="LPS_export_LptA"/>
</dbReference>
<keyword evidence="5" id="KW-1185">Reference proteome</keyword>
<dbReference type="Proteomes" id="UP001142610">
    <property type="component" value="Unassembled WGS sequence"/>
</dbReference>
<evidence type="ECO:0000313" key="4">
    <source>
        <dbReference type="EMBL" id="MCQ8185827.1"/>
    </source>
</evidence>
<dbReference type="EMBL" id="JANIBC010000008">
    <property type="protein sequence ID" value="MCQ8185827.1"/>
    <property type="molecule type" value="Genomic_DNA"/>
</dbReference>
<dbReference type="InterPro" id="IPR005653">
    <property type="entry name" value="OstA-like_N"/>
</dbReference>
<dbReference type="GO" id="GO:0017089">
    <property type="term" value="F:glycolipid transfer activity"/>
    <property type="evidence" value="ECO:0007669"/>
    <property type="project" value="TreeGrafter"/>
</dbReference>
<feature type="chain" id="PRO_5040753153" description="Organic solvent tolerance-like N-terminal domain-containing protein" evidence="2">
    <location>
        <begin position="21"/>
        <end position="167"/>
    </location>
</feature>
<dbReference type="GO" id="GO:0015920">
    <property type="term" value="P:lipopolysaccharide transport"/>
    <property type="evidence" value="ECO:0007669"/>
    <property type="project" value="TreeGrafter"/>
</dbReference>
<evidence type="ECO:0000256" key="1">
    <source>
        <dbReference type="ARBA" id="ARBA00022729"/>
    </source>
</evidence>
<dbReference type="Gene3D" id="2.60.450.10">
    <property type="entry name" value="Lipopolysaccharide (LPS) transport protein A like domain"/>
    <property type="match status" value="1"/>
</dbReference>
<organism evidence="4 5">
    <name type="scientific">Parvularcula maris</name>
    <dbReference type="NCBI Taxonomy" id="2965077"/>
    <lineage>
        <taxon>Bacteria</taxon>
        <taxon>Pseudomonadati</taxon>
        <taxon>Pseudomonadota</taxon>
        <taxon>Alphaproteobacteria</taxon>
        <taxon>Parvularculales</taxon>
        <taxon>Parvularculaceae</taxon>
        <taxon>Parvularcula</taxon>
    </lineage>
</organism>
<dbReference type="GO" id="GO:0030288">
    <property type="term" value="C:outer membrane-bounded periplasmic space"/>
    <property type="evidence" value="ECO:0007669"/>
    <property type="project" value="TreeGrafter"/>
</dbReference>